<keyword evidence="3" id="KW-1185">Reference proteome</keyword>
<reference evidence="2" key="1">
    <citation type="submission" date="2020-07" db="EMBL/GenBank/DDBJ databases">
        <title>Multicomponent nature underlies the extraordinary mechanical properties of spider dragline silk.</title>
        <authorList>
            <person name="Kono N."/>
            <person name="Nakamura H."/>
            <person name="Mori M."/>
            <person name="Yoshida Y."/>
            <person name="Ohtoshi R."/>
            <person name="Malay A.D."/>
            <person name="Moran D.A.P."/>
            <person name="Tomita M."/>
            <person name="Numata K."/>
            <person name="Arakawa K."/>
        </authorList>
    </citation>
    <scope>NUCLEOTIDE SEQUENCE</scope>
</reference>
<feature type="transmembrane region" description="Helical" evidence="1">
    <location>
        <begin position="37"/>
        <end position="60"/>
    </location>
</feature>
<organism evidence="2 3">
    <name type="scientific">Trichonephila clavata</name>
    <name type="common">Joro spider</name>
    <name type="synonym">Nephila clavata</name>
    <dbReference type="NCBI Taxonomy" id="2740835"/>
    <lineage>
        <taxon>Eukaryota</taxon>
        <taxon>Metazoa</taxon>
        <taxon>Ecdysozoa</taxon>
        <taxon>Arthropoda</taxon>
        <taxon>Chelicerata</taxon>
        <taxon>Arachnida</taxon>
        <taxon>Araneae</taxon>
        <taxon>Araneomorphae</taxon>
        <taxon>Entelegynae</taxon>
        <taxon>Araneoidea</taxon>
        <taxon>Nephilidae</taxon>
        <taxon>Trichonephila</taxon>
    </lineage>
</organism>
<sequence>MQNFLRKIDEHSGTSYKKLSQSYLNVEKMVNFIDTQLSSFVFWVTIYVAITMYLTISYIFHSNTFLTLIDLCSLLNSGVCFLTATTSAAFVFEASELVQKSAKAFPKAIRIISSVSGKKCIFQFGKLCLYEEVLSLRPLDLLSLMPNYSMILESLRSG</sequence>
<proteinExistence type="predicted"/>
<keyword evidence="1" id="KW-1133">Transmembrane helix</keyword>
<comment type="caution">
    <text evidence="2">The sequence shown here is derived from an EMBL/GenBank/DDBJ whole genome shotgun (WGS) entry which is preliminary data.</text>
</comment>
<accession>A0A8X6G1S2</accession>
<gene>
    <name evidence="2" type="ORF">TNCT_192261</name>
</gene>
<evidence type="ECO:0000313" key="2">
    <source>
        <dbReference type="EMBL" id="GFQ93537.1"/>
    </source>
</evidence>
<dbReference type="EMBL" id="BMAO01024172">
    <property type="protein sequence ID" value="GFQ93537.1"/>
    <property type="molecule type" value="Genomic_DNA"/>
</dbReference>
<dbReference type="Proteomes" id="UP000887116">
    <property type="component" value="Unassembled WGS sequence"/>
</dbReference>
<name>A0A8X6G1S2_TRICU</name>
<evidence type="ECO:0000313" key="3">
    <source>
        <dbReference type="Proteomes" id="UP000887116"/>
    </source>
</evidence>
<evidence type="ECO:0000256" key="1">
    <source>
        <dbReference type="SAM" id="Phobius"/>
    </source>
</evidence>
<protein>
    <submittedName>
        <fullName evidence="2">Uncharacterized protein</fullName>
    </submittedName>
</protein>
<keyword evidence="1" id="KW-0812">Transmembrane</keyword>
<dbReference type="AlphaFoldDB" id="A0A8X6G1S2"/>
<keyword evidence="1" id="KW-0472">Membrane</keyword>